<evidence type="ECO:0000256" key="1">
    <source>
        <dbReference type="SAM" id="SignalP"/>
    </source>
</evidence>
<dbReference type="EMBL" id="ML978122">
    <property type="protein sequence ID" value="KAF2103277.1"/>
    <property type="molecule type" value="Genomic_DNA"/>
</dbReference>
<dbReference type="Proteomes" id="UP000799772">
    <property type="component" value="Unassembled WGS sequence"/>
</dbReference>
<evidence type="ECO:0000313" key="2">
    <source>
        <dbReference type="EMBL" id="KAF2103277.1"/>
    </source>
</evidence>
<gene>
    <name evidence="2" type="ORF">NA57DRAFT_52804</name>
</gene>
<feature type="chain" id="PRO_5040488901" evidence="1">
    <location>
        <begin position="16"/>
        <end position="140"/>
    </location>
</feature>
<accession>A0A9P4IRP7</accession>
<proteinExistence type="predicted"/>
<name>A0A9P4IRP7_9PEZI</name>
<dbReference type="AlphaFoldDB" id="A0A9P4IRP7"/>
<keyword evidence="1" id="KW-0732">Signal</keyword>
<sequence>MRLAFFLSLAASASADIIYLADCFSTRKGTSFLFSGAIFYTGGGAGSGELNPSTSNIGIGQQPWQSGSSQNFAVFPDTRELLVINGPLKTPPAPVGTFAGTASNAQGTFNCRLDLQTQSVLFNNGFITCFRDYYCQPVGI</sequence>
<protein>
    <submittedName>
        <fullName evidence="2">Uncharacterized protein</fullName>
    </submittedName>
</protein>
<organism evidence="2 3">
    <name type="scientific">Rhizodiscina lignyota</name>
    <dbReference type="NCBI Taxonomy" id="1504668"/>
    <lineage>
        <taxon>Eukaryota</taxon>
        <taxon>Fungi</taxon>
        <taxon>Dikarya</taxon>
        <taxon>Ascomycota</taxon>
        <taxon>Pezizomycotina</taxon>
        <taxon>Dothideomycetes</taxon>
        <taxon>Pleosporomycetidae</taxon>
        <taxon>Aulographales</taxon>
        <taxon>Rhizodiscinaceae</taxon>
        <taxon>Rhizodiscina</taxon>
    </lineage>
</organism>
<reference evidence="2" key="1">
    <citation type="journal article" date="2020" name="Stud. Mycol.">
        <title>101 Dothideomycetes genomes: a test case for predicting lifestyles and emergence of pathogens.</title>
        <authorList>
            <person name="Haridas S."/>
            <person name="Albert R."/>
            <person name="Binder M."/>
            <person name="Bloem J."/>
            <person name="Labutti K."/>
            <person name="Salamov A."/>
            <person name="Andreopoulos B."/>
            <person name="Baker S."/>
            <person name="Barry K."/>
            <person name="Bills G."/>
            <person name="Bluhm B."/>
            <person name="Cannon C."/>
            <person name="Castanera R."/>
            <person name="Culley D."/>
            <person name="Daum C."/>
            <person name="Ezra D."/>
            <person name="Gonzalez J."/>
            <person name="Henrissat B."/>
            <person name="Kuo A."/>
            <person name="Liang C."/>
            <person name="Lipzen A."/>
            <person name="Lutzoni F."/>
            <person name="Magnuson J."/>
            <person name="Mondo S."/>
            <person name="Nolan M."/>
            <person name="Ohm R."/>
            <person name="Pangilinan J."/>
            <person name="Park H.-J."/>
            <person name="Ramirez L."/>
            <person name="Alfaro M."/>
            <person name="Sun H."/>
            <person name="Tritt A."/>
            <person name="Yoshinaga Y."/>
            <person name="Zwiers L.-H."/>
            <person name="Turgeon B."/>
            <person name="Goodwin S."/>
            <person name="Spatafora J."/>
            <person name="Crous P."/>
            <person name="Grigoriev I."/>
        </authorList>
    </citation>
    <scope>NUCLEOTIDE SEQUENCE</scope>
    <source>
        <strain evidence="2">CBS 133067</strain>
    </source>
</reference>
<keyword evidence="3" id="KW-1185">Reference proteome</keyword>
<evidence type="ECO:0000313" key="3">
    <source>
        <dbReference type="Proteomes" id="UP000799772"/>
    </source>
</evidence>
<feature type="signal peptide" evidence="1">
    <location>
        <begin position="1"/>
        <end position="15"/>
    </location>
</feature>
<comment type="caution">
    <text evidence="2">The sequence shown here is derived from an EMBL/GenBank/DDBJ whole genome shotgun (WGS) entry which is preliminary data.</text>
</comment>